<dbReference type="PANTHER" id="PTHR23113:SF368">
    <property type="entry name" value="CELL DIVISION CONTROL PROTEIN 25"/>
    <property type="match status" value="1"/>
</dbReference>
<dbReference type="Pfam" id="PF00617">
    <property type="entry name" value="RasGEF"/>
    <property type="match status" value="1"/>
</dbReference>
<dbReference type="PANTHER" id="PTHR23113">
    <property type="entry name" value="GUANINE NUCLEOTIDE EXCHANGE FACTOR"/>
    <property type="match status" value="1"/>
</dbReference>
<dbReference type="InterPro" id="IPR001895">
    <property type="entry name" value="RASGEF_cat_dom"/>
</dbReference>
<keyword evidence="6" id="KW-1185">Reference proteome</keyword>
<feature type="compositionally biased region" description="Low complexity" evidence="3">
    <location>
        <begin position="349"/>
        <end position="359"/>
    </location>
</feature>
<dbReference type="InterPro" id="IPR023578">
    <property type="entry name" value="Ras_GEF_dom_sf"/>
</dbReference>
<feature type="region of interest" description="Disordered" evidence="3">
    <location>
        <begin position="295"/>
        <end position="318"/>
    </location>
</feature>
<feature type="domain" description="Ras-GEF" evidence="4">
    <location>
        <begin position="630"/>
        <end position="864"/>
    </location>
</feature>
<dbReference type="InterPro" id="IPR036964">
    <property type="entry name" value="RASGEF_cat_dom_sf"/>
</dbReference>
<dbReference type="CDD" id="cd00155">
    <property type="entry name" value="RasGEF"/>
    <property type="match status" value="1"/>
</dbReference>
<feature type="compositionally biased region" description="Low complexity" evidence="3">
    <location>
        <begin position="150"/>
        <end position="172"/>
    </location>
</feature>
<evidence type="ECO:0000256" key="2">
    <source>
        <dbReference type="PROSITE-ProRule" id="PRU00168"/>
    </source>
</evidence>
<comment type="caution">
    <text evidence="5">The sequence shown here is derived from an EMBL/GenBank/DDBJ whole genome shotgun (WGS) entry which is preliminary data.</text>
</comment>
<dbReference type="PROSITE" id="PS50009">
    <property type="entry name" value="RASGEF_CAT"/>
    <property type="match status" value="1"/>
</dbReference>
<evidence type="ECO:0000313" key="5">
    <source>
        <dbReference type="EMBL" id="KAJ6253747.1"/>
    </source>
</evidence>
<name>A0ABQ8ZA49_9EUKA</name>
<feature type="region of interest" description="Disordered" evidence="3">
    <location>
        <begin position="206"/>
        <end position="228"/>
    </location>
</feature>
<evidence type="ECO:0000256" key="3">
    <source>
        <dbReference type="SAM" id="MobiDB-lite"/>
    </source>
</evidence>
<accession>A0ABQ8ZA49</accession>
<dbReference type="SUPFAM" id="SSF48366">
    <property type="entry name" value="Ras GEF"/>
    <property type="match status" value="1"/>
</dbReference>
<reference evidence="5" key="1">
    <citation type="submission" date="2022-08" db="EMBL/GenBank/DDBJ databases">
        <title>Novel sulfate-reducing endosymbionts in the free-living metamonad Anaeramoeba.</title>
        <authorList>
            <person name="Jerlstrom-Hultqvist J."/>
            <person name="Cepicka I."/>
            <person name="Gallot-Lavallee L."/>
            <person name="Salas-Leiva D."/>
            <person name="Curtis B.A."/>
            <person name="Zahonova K."/>
            <person name="Pipaliya S."/>
            <person name="Dacks J."/>
            <person name="Roger A.J."/>
        </authorList>
    </citation>
    <scope>NUCLEOTIDE SEQUENCE</scope>
    <source>
        <strain evidence="5">Schooner1</strain>
    </source>
</reference>
<dbReference type="InterPro" id="IPR008937">
    <property type="entry name" value="Ras-like_GEF"/>
</dbReference>
<dbReference type="Gene3D" id="1.10.840.10">
    <property type="entry name" value="Ras guanine-nucleotide exchange factors catalytic domain"/>
    <property type="match status" value="1"/>
</dbReference>
<feature type="compositionally biased region" description="Basic and acidic residues" evidence="3">
    <location>
        <begin position="413"/>
        <end position="434"/>
    </location>
</feature>
<evidence type="ECO:0000256" key="1">
    <source>
        <dbReference type="ARBA" id="ARBA00022658"/>
    </source>
</evidence>
<dbReference type="EMBL" id="JAOAOG010000028">
    <property type="protein sequence ID" value="KAJ6253747.1"/>
    <property type="molecule type" value="Genomic_DNA"/>
</dbReference>
<organism evidence="5 6">
    <name type="scientific">Anaeramoeba flamelloides</name>
    <dbReference type="NCBI Taxonomy" id="1746091"/>
    <lineage>
        <taxon>Eukaryota</taxon>
        <taxon>Metamonada</taxon>
        <taxon>Anaeramoebidae</taxon>
        <taxon>Anaeramoeba</taxon>
    </lineage>
</organism>
<evidence type="ECO:0000313" key="6">
    <source>
        <dbReference type="Proteomes" id="UP001150062"/>
    </source>
</evidence>
<dbReference type="Gene3D" id="1.20.870.10">
    <property type="entry name" value="Son of sevenless (SoS) protein Chain: S domain 1"/>
    <property type="match status" value="1"/>
</dbReference>
<dbReference type="SMART" id="SM00147">
    <property type="entry name" value="RasGEF"/>
    <property type="match status" value="1"/>
</dbReference>
<feature type="region of interest" description="Disordered" evidence="3">
    <location>
        <begin position="333"/>
        <end position="367"/>
    </location>
</feature>
<keyword evidence="1 2" id="KW-0344">Guanine-nucleotide releasing factor</keyword>
<proteinExistence type="predicted"/>
<sequence length="872" mass="102067">MSNLSTSEYTEKQEQILDNVTKSLYTFFDSMFDIEDEQSQKTETIEKKDYWQKTKITEIKKTELTNNKKTEGYENENFLSTLLSEGSLNSFINTFQEQNKIQEQLKEEKKELEEIKKRKEEEEIKSRKERRRQRMLSLQKDFTEPENEKSSVSNNNTTTTENTSTNTFSNNNQTYSNSLADFDLRNFLSGNDLLTDNSINQLLEQEPKNNIETNTTTNTNTTKTTTELDDLLNQTKTTNEKGGVLNKNNNQNELDDLLNQINSTTNFDNMFNQTSKTKTELDDLLSQTKTTTELDDLLNQSKTTNEKGGVLNKNNNQNELDDLLNQIKTTNDMSDLFPKKDNHNDNTNKNDNQINNTSTTAQKSSELDDLLNQNKTTNYYESFLFDNNLSNDILSLLEEVSIQETEENNNNKNKKESELEKQQPPRKVEEKQDLQENQTQENKTAKKKVKTEEDHKKDCVQEIMIALKVMEPLLIKEEEYEKKLQNITTLYKNRRKTLMLTQDYLLKSETSANMIRLYMYQLYRNLITVKIGAQDIDGKYAVTLKDFLVEKPDYLNFEKWQIIKINRLKKKIGRGEINGQKGEFNKKNVYVVNNEIVDEQYDKQNKKVKIPIPKIPKKISWKYFSIFEIDAAEVARQITIREYEVYQQIRPTELLKQSWNKKALWGRAPNARYMIERFNQFSFWCCTMILITQKLVQRVYAVEYFITLGEHLQKLNNFNCLMGVVSALRSNPLQRLKHTFDDISVSAEESLKDLDELLNSENSFKNYRQALNIAYMEGKTAIPFLGIHLTDLTFLDDTSDDVKKNGEPNLAKMETMSKAIMNILKYQTRSYKLKKVPQLQDYFKNYPAKEGDSLYDLSLQREPRGCEYEELD</sequence>
<dbReference type="Proteomes" id="UP001150062">
    <property type="component" value="Unassembled WGS sequence"/>
</dbReference>
<feature type="region of interest" description="Disordered" evidence="3">
    <location>
        <begin position="404"/>
        <end position="452"/>
    </location>
</feature>
<feature type="region of interest" description="Disordered" evidence="3">
    <location>
        <begin position="118"/>
        <end position="172"/>
    </location>
</feature>
<evidence type="ECO:0000259" key="4">
    <source>
        <dbReference type="PROSITE" id="PS50009"/>
    </source>
</evidence>
<gene>
    <name evidence="5" type="ORF">M0813_13162</name>
</gene>
<feature type="compositionally biased region" description="Low complexity" evidence="3">
    <location>
        <begin position="208"/>
        <end position="225"/>
    </location>
</feature>
<protein>
    <submittedName>
        <fullName evidence="5">Guanine nucleotide exchange factor</fullName>
    </submittedName>
</protein>
<feature type="compositionally biased region" description="Basic and acidic residues" evidence="3">
    <location>
        <begin position="337"/>
        <end position="348"/>
    </location>
</feature>